<keyword evidence="2" id="KW-1185">Reference proteome</keyword>
<name>A0A806C534_9SPIR</name>
<dbReference type="EMBL" id="CP001516">
    <property type="protein sequence ID" value="ACN93241.1"/>
    <property type="molecule type" value="Genomic_DNA"/>
</dbReference>
<accession>A0A806C534</accession>
<dbReference type="AlphaFoldDB" id="A0A806C534"/>
<protein>
    <submittedName>
        <fullName evidence="1">Type I restriction enzyme r protein</fullName>
    </submittedName>
</protein>
<geneLocation type="plasmid" evidence="1 2">
    <name>SV1_lp32-12</name>
</geneLocation>
<dbReference type="Proteomes" id="UP000006166">
    <property type="component" value="Plasmid SV1_lp32-12"/>
</dbReference>
<organism evidence="1 2">
    <name type="scientific">Borreliella finlandensis</name>
    <dbReference type="NCBI Taxonomy" id="498741"/>
    <lineage>
        <taxon>Bacteria</taxon>
        <taxon>Pseudomonadati</taxon>
        <taxon>Spirochaetota</taxon>
        <taxon>Spirochaetia</taxon>
        <taxon>Spirochaetales</taxon>
        <taxon>Borreliaceae</taxon>
        <taxon>Borreliella</taxon>
    </lineage>
</organism>
<gene>
    <name evidence="1" type="ORF">BSV1_X18</name>
</gene>
<evidence type="ECO:0000313" key="1">
    <source>
        <dbReference type="EMBL" id="ACN93241.1"/>
    </source>
</evidence>
<reference evidence="1 2" key="1">
    <citation type="journal article" date="2011" name="J. Bacteriol.">
        <title>Whole genome sequence of an unusual Borrelia burgdorferi sensu lato isolate.</title>
        <authorList>
            <person name="Casjens S.R."/>
            <person name="Fraser-Liggett C.M."/>
            <person name="Mongodin E.F."/>
            <person name="Qiu W.G."/>
            <person name="Dunn J.J."/>
            <person name="Luft B.J."/>
            <person name="Schutzer S.E."/>
        </authorList>
    </citation>
    <scope>NUCLEOTIDE SEQUENCE [LARGE SCALE GENOMIC DNA]</scope>
    <source>
        <strain evidence="1 2">SV1</strain>
    </source>
</reference>
<dbReference type="REBASE" id="20402">
    <property type="entry name" value="BspSVORF14P"/>
</dbReference>
<proteinExistence type="predicted"/>
<keyword evidence="1" id="KW-0614">Plasmid</keyword>
<evidence type="ECO:0000313" key="2">
    <source>
        <dbReference type="Proteomes" id="UP000006166"/>
    </source>
</evidence>
<sequence>MKANEIVKTNDPNIPLYKELSKDFIKKENINKLKDFFIFLTNKLFFNKR</sequence>